<dbReference type="AlphaFoldDB" id="A0A7I8IQC7"/>
<reference evidence="11 12" key="1">
    <citation type="submission" date="2019-12" db="EMBL/GenBank/DDBJ databases">
        <authorList>
            <person name="Scholz U."/>
            <person name="Mascher M."/>
            <person name="Fiebig A."/>
        </authorList>
    </citation>
    <scope>NUCLEOTIDE SEQUENCE</scope>
</reference>
<protein>
    <recommendedName>
        <fullName evidence="8">CASP-like protein</fullName>
    </recommendedName>
</protein>
<dbReference type="GO" id="GO:0005886">
    <property type="term" value="C:plasma membrane"/>
    <property type="evidence" value="ECO:0007669"/>
    <property type="project" value="UniProtKB-SubCell"/>
</dbReference>
<organism evidence="11">
    <name type="scientific">Spirodela intermedia</name>
    <name type="common">Intermediate duckweed</name>
    <dbReference type="NCBI Taxonomy" id="51605"/>
    <lineage>
        <taxon>Eukaryota</taxon>
        <taxon>Viridiplantae</taxon>
        <taxon>Streptophyta</taxon>
        <taxon>Embryophyta</taxon>
        <taxon>Tracheophyta</taxon>
        <taxon>Spermatophyta</taxon>
        <taxon>Magnoliopsida</taxon>
        <taxon>Liliopsida</taxon>
        <taxon>Araceae</taxon>
        <taxon>Lemnoideae</taxon>
        <taxon>Spirodela</taxon>
    </lineage>
</organism>
<evidence type="ECO:0000313" key="11">
    <source>
        <dbReference type="EMBL" id="CAA2619976.1"/>
    </source>
</evidence>
<name>A0A7I8IQC7_SPIIN</name>
<keyword evidence="7 8" id="KW-0472">Membrane</keyword>
<dbReference type="Proteomes" id="UP001189122">
    <property type="component" value="Unassembled WGS sequence"/>
</dbReference>
<dbReference type="PANTHER" id="PTHR33573">
    <property type="entry name" value="CASP-LIKE PROTEIN 4A4"/>
    <property type="match status" value="1"/>
</dbReference>
<evidence type="ECO:0000256" key="2">
    <source>
        <dbReference type="ARBA" id="ARBA00007651"/>
    </source>
</evidence>
<evidence type="ECO:0000256" key="6">
    <source>
        <dbReference type="ARBA" id="ARBA00022989"/>
    </source>
</evidence>
<feature type="region of interest" description="Disordered" evidence="9">
    <location>
        <begin position="189"/>
        <end position="221"/>
    </location>
</feature>
<dbReference type="EMBL" id="LR743592">
    <property type="protein sequence ID" value="CAA2619976.1"/>
    <property type="molecule type" value="Genomic_DNA"/>
</dbReference>
<dbReference type="Pfam" id="PF04535">
    <property type="entry name" value="CASP_dom"/>
    <property type="match status" value="1"/>
</dbReference>
<keyword evidence="5 8" id="KW-0812">Transmembrane</keyword>
<gene>
    <name evidence="11" type="ORF">SI7747_05006145</name>
</gene>
<evidence type="ECO:0000256" key="1">
    <source>
        <dbReference type="ARBA" id="ARBA00004651"/>
    </source>
</evidence>
<evidence type="ECO:0000256" key="4">
    <source>
        <dbReference type="ARBA" id="ARBA00022475"/>
    </source>
</evidence>
<dbReference type="EMBL" id="CACRZD030000005">
    <property type="protein sequence ID" value="CAA6659724.1"/>
    <property type="molecule type" value="Genomic_DNA"/>
</dbReference>
<feature type="transmembrane region" description="Helical" evidence="8">
    <location>
        <begin position="136"/>
        <end position="157"/>
    </location>
</feature>
<comment type="subcellular location">
    <subcellularLocation>
        <location evidence="1 8">Cell membrane</location>
        <topology evidence="1 8">Multi-pass membrane protein</topology>
    </subcellularLocation>
</comment>
<evidence type="ECO:0000256" key="7">
    <source>
        <dbReference type="ARBA" id="ARBA00023136"/>
    </source>
</evidence>
<feature type="transmembrane region" description="Helical" evidence="8">
    <location>
        <begin position="58"/>
        <end position="78"/>
    </location>
</feature>
<evidence type="ECO:0000256" key="8">
    <source>
        <dbReference type="RuleBase" id="RU361233"/>
    </source>
</evidence>
<keyword evidence="4 8" id="KW-1003">Cell membrane</keyword>
<dbReference type="InterPro" id="IPR006702">
    <property type="entry name" value="CASP_dom"/>
</dbReference>
<dbReference type="NCBIfam" id="TIGR01569">
    <property type="entry name" value="A_tha_TIGR01569"/>
    <property type="match status" value="1"/>
</dbReference>
<evidence type="ECO:0000256" key="3">
    <source>
        <dbReference type="ARBA" id="ARBA00011489"/>
    </source>
</evidence>
<dbReference type="PANTHER" id="PTHR33573:SF46">
    <property type="entry name" value="CASP-LIKE PROTEIN 2A1"/>
    <property type="match status" value="1"/>
</dbReference>
<evidence type="ECO:0000256" key="9">
    <source>
        <dbReference type="SAM" id="MobiDB-lite"/>
    </source>
</evidence>
<keyword evidence="12" id="KW-1185">Reference proteome</keyword>
<feature type="transmembrane region" description="Helical" evidence="8">
    <location>
        <begin position="18"/>
        <end position="37"/>
    </location>
</feature>
<comment type="subunit">
    <text evidence="3 8">Homodimer and heterodimers.</text>
</comment>
<evidence type="ECO:0000259" key="10">
    <source>
        <dbReference type="Pfam" id="PF04535"/>
    </source>
</evidence>
<evidence type="ECO:0000313" key="12">
    <source>
        <dbReference type="Proteomes" id="UP001189122"/>
    </source>
</evidence>
<comment type="similarity">
    <text evidence="2 8">Belongs to the Casparian strip membrane proteins (CASP) family.</text>
</comment>
<proteinExistence type="inferred from homology"/>
<feature type="domain" description="Casparian strip membrane protein" evidence="10">
    <location>
        <begin position="11"/>
        <end position="153"/>
    </location>
</feature>
<feature type="transmembrane region" description="Helical" evidence="8">
    <location>
        <begin position="98"/>
        <end position="116"/>
    </location>
</feature>
<dbReference type="InterPro" id="IPR006459">
    <property type="entry name" value="CASP/CASPL"/>
</dbReference>
<sequence>MERAAEGGAKSSFNTAETILRVLSMGLCLAALVVMLKNTESSSEYGSVSYRDLSGFRYLVYANGICAAYSLLSAFYTTKAPRPANPARAWTLFFCDQMLTYVLLAAASAAAEILYLTHNGDDQVTWSKVCDMFGPFCRLAVASTGVTFGAAACYVGMSLVSSYCLFSAYDAPVPFLTKAWRSPLFPSPDEPGAGSQQFRPPTFTPPRLYRPSYRQPRSCDASHSLRHVNIISTAKNNNSY</sequence>
<accession>A0A7I8IQC7</accession>
<evidence type="ECO:0000256" key="5">
    <source>
        <dbReference type="ARBA" id="ARBA00022692"/>
    </source>
</evidence>
<keyword evidence="6 8" id="KW-1133">Transmembrane helix</keyword>